<evidence type="ECO:0000256" key="1">
    <source>
        <dbReference type="SAM" id="Coils"/>
    </source>
</evidence>
<reference evidence="4 5" key="1">
    <citation type="journal article" date="2015" name="Sci. Rep.">
        <title>Genome of the facultative scuticociliatosis pathogen Pseudocohnilembus persalinus provides insight into its virulence through horizontal gene transfer.</title>
        <authorList>
            <person name="Xiong J."/>
            <person name="Wang G."/>
            <person name="Cheng J."/>
            <person name="Tian M."/>
            <person name="Pan X."/>
            <person name="Warren A."/>
            <person name="Jiang C."/>
            <person name="Yuan D."/>
            <person name="Miao W."/>
        </authorList>
    </citation>
    <scope>NUCLEOTIDE SEQUENCE [LARGE SCALE GENOMIC DNA]</scope>
    <source>
        <strain evidence="4">36N120E</strain>
    </source>
</reference>
<keyword evidence="5" id="KW-1185">Reference proteome</keyword>
<dbReference type="InterPro" id="IPR050503">
    <property type="entry name" value="cAMP-dep_PK_reg_su-like"/>
</dbReference>
<proteinExistence type="predicted"/>
<dbReference type="Pfam" id="PF00027">
    <property type="entry name" value="cNMP_binding"/>
    <property type="match status" value="1"/>
</dbReference>
<dbReference type="EMBL" id="LDAU01000040">
    <property type="protein sequence ID" value="KRX10032.1"/>
    <property type="molecule type" value="Genomic_DNA"/>
</dbReference>
<name>A0A0V0R6Q0_PSEPJ</name>
<protein>
    <submittedName>
        <fullName evidence="4">Cyclic nucleotide-binding protein</fullName>
    </submittedName>
</protein>
<dbReference type="PANTHER" id="PTHR11635:SF152">
    <property type="entry name" value="CAMP-DEPENDENT PROTEIN KINASE TYPE I REGULATORY SUBUNIT-RELATED"/>
    <property type="match status" value="1"/>
</dbReference>
<evidence type="ECO:0000256" key="2">
    <source>
        <dbReference type="SAM" id="MobiDB-lite"/>
    </source>
</evidence>
<dbReference type="GO" id="GO:0030552">
    <property type="term" value="F:cAMP binding"/>
    <property type="evidence" value="ECO:0007669"/>
    <property type="project" value="TreeGrafter"/>
</dbReference>
<feature type="region of interest" description="Disordered" evidence="2">
    <location>
        <begin position="745"/>
        <end position="776"/>
    </location>
</feature>
<organism evidence="4 5">
    <name type="scientific">Pseudocohnilembus persalinus</name>
    <name type="common">Ciliate</name>
    <dbReference type="NCBI Taxonomy" id="266149"/>
    <lineage>
        <taxon>Eukaryota</taxon>
        <taxon>Sar</taxon>
        <taxon>Alveolata</taxon>
        <taxon>Ciliophora</taxon>
        <taxon>Intramacronucleata</taxon>
        <taxon>Oligohymenophorea</taxon>
        <taxon>Scuticociliatia</taxon>
        <taxon>Philasterida</taxon>
        <taxon>Pseudocohnilembidae</taxon>
        <taxon>Pseudocohnilembus</taxon>
    </lineage>
</organism>
<dbReference type="OMA" id="HEINNCA"/>
<dbReference type="AlphaFoldDB" id="A0A0V0R6Q0"/>
<keyword evidence="1" id="KW-0175">Coiled coil</keyword>
<dbReference type="SUPFAM" id="SSF51206">
    <property type="entry name" value="cAMP-binding domain-like"/>
    <property type="match status" value="2"/>
</dbReference>
<dbReference type="InterPro" id="IPR018490">
    <property type="entry name" value="cNMP-bd_dom_sf"/>
</dbReference>
<accession>A0A0V0R6Q0</accession>
<dbReference type="GO" id="GO:0005952">
    <property type="term" value="C:cAMP-dependent protein kinase complex"/>
    <property type="evidence" value="ECO:0007669"/>
    <property type="project" value="InterPro"/>
</dbReference>
<dbReference type="PANTHER" id="PTHR11635">
    <property type="entry name" value="CAMP-DEPENDENT PROTEIN KINASE REGULATORY CHAIN"/>
    <property type="match status" value="1"/>
</dbReference>
<dbReference type="GO" id="GO:0005829">
    <property type="term" value="C:cytosol"/>
    <property type="evidence" value="ECO:0007669"/>
    <property type="project" value="TreeGrafter"/>
</dbReference>
<feature type="compositionally biased region" description="Polar residues" evidence="2">
    <location>
        <begin position="79"/>
        <end position="90"/>
    </location>
</feature>
<dbReference type="Proteomes" id="UP000054937">
    <property type="component" value="Unassembled WGS sequence"/>
</dbReference>
<dbReference type="InParanoid" id="A0A0V0R6Q0"/>
<feature type="region of interest" description="Disordered" evidence="2">
    <location>
        <begin position="70"/>
        <end position="90"/>
    </location>
</feature>
<comment type="caution">
    <text evidence="4">The sequence shown here is derived from an EMBL/GenBank/DDBJ whole genome shotgun (WGS) entry which is preliminary data.</text>
</comment>
<evidence type="ECO:0000313" key="5">
    <source>
        <dbReference type="Proteomes" id="UP000054937"/>
    </source>
</evidence>
<dbReference type="InterPro" id="IPR000595">
    <property type="entry name" value="cNMP-bd_dom"/>
</dbReference>
<dbReference type="Gene3D" id="2.60.120.10">
    <property type="entry name" value="Jelly Rolls"/>
    <property type="match status" value="2"/>
</dbReference>
<gene>
    <name evidence="4" type="ORF">PPERSA_08435</name>
</gene>
<dbReference type="CDD" id="cd00038">
    <property type="entry name" value="CAP_ED"/>
    <property type="match status" value="1"/>
</dbReference>
<evidence type="ECO:0000259" key="3">
    <source>
        <dbReference type="PROSITE" id="PS50042"/>
    </source>
</evidence>
<dbReference type="PROSITE" id="PS50042">
    <property type="entry name" value="CNMP_BINDING_3"/>
    <property type="match status" value="1"/>
</dbReference>
<dbReference type="InterPro" id="IPR014710">
    <property type="entry name" value="RmlC-like_jellyroll"/>
</dbReference>
<evidence type="ECO:0000313" key="4">
    <source>
        <dbReference type="EMBL" id="KRX10032.1"/>
    </source>
</evidence>
<feature type="coiled-coil region" evidence="1">
    <location>
        <begin position="536"/>
        <end position="582"/>
    </location>
</feature>
<dbReference type="GO" id="GO:0004862">
    <property type="term" value="F:cAMP-dependent protein kinase inhibitor activity"/>
    <property type="evidence" value="ECO:0007669"/>
    <property type="project" value="TreeGrafter"/>
</dbReference>
<feature type="domain" description="Cyclic nucleotide-binding" evidence="3">
    <location>
        <begin position="411"/>
        <end position="521"/>
    </location>
</feature>
<dbReference type="GO" id="GO:0034236">
    <property type="term" value="F:protein kinase A catalytic subunit binding"/>
    <property type="evidence" value="ECO:0007669"/>
    <property type="project" value="TreeGrafter"/>
</dbReference>
<sequence length="776" mass="91649">MRFNGGDLLKKHQNPEQNFFLILKGKVNILVPKSLEQIESEKKLTDQKFIKVVKNKNFEKLQQKYINQKKNNIKEQKNTVNQNNNQGLSRNSTIQLQISQKNEQTKKISLKKFNSSQYIEPKFHQQQKQENQIIFESELEQKQQMEMKQSRRLQEIEELRKITQNIENKIQSVMHSSLYHSKKKLSSQKGGLSLKANQLRQQNQMNQTINGNGEQDESDSIWGYAESVSHIQELNSESGESQADEQERCDNSFISKENSFFKELNKSFDQENQFLTKEDIDDLKRYEYNNYESFKNFKNQKIGFKKCFGHLKDYQLTYVQLLKNDGILEVQYTKTLETGETGGSLDIINDKQLSTETLIAVTDNVYALYLTKQQFKEILQEFENKKYQKRFNLLSLYMPNDVQIQTSLGFLVSQLQPIKKFKGQKLFAEGSSVEGCYIIEKGEIEIQKTVELVPSDQFVEQNQFYKINCKIQELKLSKMVSGQFIGDEEVLQNEKKRFFDAVCQAETKVYFIEISYFMKMLQDCEPLYNLFLGRVREKLKWQNQKLEEQQSMYQQQYNLNLKEELTKEKQKLKNKFLSQEQRNSQELVEKINMNRDNLENINKISKKSIKQLDIKDKAKLQLQIQNSFKSNFNQFCENIEKGQKYDKRYTESIQIQTQKSQESQIFNQEELDSVGYNSQQNLNFQGIIQFESYSQKQNNNNIMVNDSNGFNFYSAGDKKFYQSEDKFFLKNQQLLGYYGENPRHLKNKYQPPKTAGFNLQRCHRGRSSKLERSQNS</sequence>